<keyword evidence="2 4" id="KW-0067">ATP-binding</keyword>
<evidence type="ECO:0000313" key="5">
    <source>
        <dbReference type="Proteomes" id="UP000198848"/>
    </source>
</evidence>
<dbReference type="InterPro" id="IPR003593">
    <property type="entry name" value="AAA+_ATPase"/>
</dbReference>
<dbReference type="OrthoDB" id="18492at2157"/>
<organism evidence="4 5">
    <name type="scientific">Natronobacterium texcoconense</name>
    <dbReference type="NCBI Taxonomy" id="1095778"/>
    <lineage>
        <taxon>Archaea</taxon>
        <taxon>Methanobacteriati</taxon>
        <taxon>Methanobacteriota</taxon>
        <taxon>Stenosarchaea group</taxon>
        <taxon>Halobacteria</taxon>
        <taxon>Halobacteriales</taxon>
        <taxon>Natrialbaceae</taxon>
        <taxon>Natronobacterium</taxon>
    </lineage>
</organism>
<dbReference type="InterPro" id="IPR003439">
    <property type="entry name" value="ABC_transporter-like_ATP-bd"/>
</dbReference>
<dbReference type="RefSeq" id="WP_090383486.1">
    <property type="nucleotide sequence ID" value="NZ_FNLC01000003.1"/>
</dbReference>
<dbReference type="CDD" id="cd03230">
    <property type="entry name" value="ABC_DR_subfamily_A"/>
    <property type="match status" value="1"/>
</dbReference>
<dbReference type="InterPro" id="IPR027417">
    <property type="entry name" value="P-loop_NTPase"/>
</dbReference>
<keyword evidence="1" id="KW-0547">Nucleotide-binding</keyword>
<dbReference type="PROSITE" id="PS50893">
    <property type="entry name" value="ABC_TRANSPORTER_2"/>
    <property type="match status" value="1"/>
</dbReference>
<dbReference type="Gene3D" id="3.40.50.300">
    <property type="entry name" value="P-loop containing nucleotide triphosphate hydrolases"/>
    <property type="match status" value="1"/>
</dbReference>
<reference evidence="5" key="1">
    <citation type="submission" date="2016-10" db="EMBL/GenBank/DDBJ databases">
        <authorList>
            <person name="Varghese N."/>
            <person name="Submissions S."/>
        </authorList>
    </citation>
    <scope>NUCLEOTIDE SEQUENCE [LARGE SCALE GENOMIC DNA]</scope>
    <source>
        <strain evidence="5">DSM 24767</strain>
    </source>
</reference>
<protein>
    <submittedName>
        <fullName evidence="4">ABC-2 type transport system ATP-binding protein</fullName>
    </submittedName>
</protein>
<dbReference type="Pfam" id="PF00005">
    <property type="entry name" value="ABC_tran"/>
    <property type="match status" value="1"/>
</dbReference>
<gene>
    <name evidence="4" type="ORF">SAMN04489842_3018</name>
</gene>
<dbReference type="SMART" id="SM00382">
    <property type="entry name" value="AAA"/>
    <property type="match status" value="1"/>
</dbReference>
<evidence type="ECO:0000256" key="2">
    <source>
        <dbReference type="ARBA" id="ARBA00022840"/>
    </source>
</evidence>
<evidence type="ECO:0000256" key="1">
    <source>
        <dbReference type="ARBA" id="ARBA00022741"/>
    </source>
</evidence>
<dbReference type="PANTHER" id="PTHR43613">
    <property type="entry name" value="ABC TRANSPORTER, ATP-BINDING PROTEIN"/>
    <property type="match status" value="1"/>
</dbReference>
<evidence type="ECO:0000313" key="4">
    <source>
        <dbReference type="EMBL" id="SDR28497.1"/>
    </source>
</evidence>
<dbReference type="EMBL" id="FNLC01000003">
    <property type="protein sequence ID" value="SDR28497.1"/>
    <property type="molecule type" value="Genomic_DNA"/>
</dbReference>
<dbReference type="PANTHER" id="PTHR43613:SF1">
    <property type="entry name" value="ABC TRANSPORTER, ATP-BINDING PROTEIN"/>
    <property type="match status" value="1"/>
</dbReference>
<proteinExistence type="predicted"/>
<evidence type="ECO:0000259" key="3">
    <source>
        <dbReference type="PROSITE" id="PS50893"/>
    </source>
</evidence>
<name>A0A1H1HSV5_NATTX</name>
<sequence length="303" mass="33501">MSDVALRSRDVRKEFGSDERDRVLEGATLDVREGEILLLMGPNGVGKTVLLSCFAGSERPTEGEIEVFGRRPQAVAGDHLGFLLQDSVAVETLTGRENVDFYAGLQPNFTDRWETYVDDLGIADDLDKLVENYSEGMKRKLEFALTMSTDVPLYLLDEPTAGVDLTNVQRFHDVLLERHEANPKTTTVVSSHRPMDANVADRIAFMPDGTITAVGTPEELLERVPTVVRVTGREAMRVAEEYVADGQLFPLGGEARGFLEACDVETVRQAVAESDRTDRGHAAVTPVEPNYTDLFNFSVHVDR</sequence>
<dbReference type="GO" id="GO:0016887">
    <property type="term" value="F:ATP hydrolysis activity"/>
    <property type="evidence" value="ECO:0007669"/>
    <property type="project" value="InterPro"/>
</dbReference>
<dbReference type="Proteomes" id="UP000198848">
    <property type="component" value="Unassembled WGS sequence"/>
</dbReference>
<feature type="domain" description="ABC transporter" evidence="3">
    <location>
        <begin position="6"/>
        <end position="233"/>
    </location>
</feature>
<dbReference type="SUPFAM" id="SSF52540">
    <property type="entry name" value="P-loop containing nucleoside triphosphate hydrolases"/>
    <property type="match status" value="1"/>
</dbReference>
<dbReference type="STRING" id="1095778.SAMN04489842_3018"/>
<accession>A0A1H1HSV5</accession>
<dbReference type="AlphaFoldDB" id="A0A1H1HSV5"/>
<keyword evidence="5" id="KW-1185">Reference proteome</keyword>
<dbReference type="GO" id="GO:0005524">
    <property type="term" value="F:ATP binding"/>
    <property type="evidence" value="ECO:0007669"/>
    <property type="project" value="UniProtKB-KW"/>
</dbReference>